<evidence type="ECO:0000313" key="17">
    <source>
        <dbReference type="EMBL" id="AIG24358.1"/>
    </source>
</evidence>
<geneLocation type="mitochondrion" evidence="17"/>
<protein>
    <recommendedName>
        <fullName evidence="4">NADH-ubiquinone oxidoreductase chain 6</fullName>
        <ecNumber evidence="3">7.1.1.2</ecNumber>
    </recommendedName>
    <alternativeName>
        <fullName evidence="14">NADH dehydrogenase subunit 6</fullName>
    </alternativeName>
</protein>
<evidence type="ECO:0000256" key="6">
    <source>
        <dbReference type="ARBA" id="ARBA00022660"/>
    </source>
</evidence>
<comment type="catalytic activity">
    <reaction evidence="15">
        <text>a ubiquinone + NADH + 5 H(+)(in) = a ubiquinol + NAD(+) + 4 H(+)(out)</text>
        <dbReference type="Rhea" id="RHEA:29091"/>
        <dbReference type="Rhea" id="RHEA-COMP:9565"/>
        <dbReference type="Rhea" id="RHEA-COMP:9566"/>
        <dbReference type="ChEBI" id="CHEBI:15378"/>
        <dbReference type="ChEBI" id="CHEBI:16389"/>
        <dbReference type="ChEBI" id="CHEBI:17976"/>
        <dbReference type="ChEBI" id="CHEBI:57540"/>
        <dbReference type="ChEBI" id="CHEBI:57945"/>
        <dbReference type="EC" id="7.1.1.2"/>
    </reaction>
</comment>
<dbReference type="GO" id="GO:0008137">
    <property type="term" value="F:NADH dehydrogenase (ubiquinone) activity"/>
    <property type="evidence" value="ECO:0007669"/>
    <property type="project" value="UniProtKB-EC"/>
</dbReference>
<dbReference type="EC" id="7.1.1.2" evidence="3"/>
<evidence type="ECO:0000256" key="11">
    <source>
        <dbReference type="ARBA" id="ARBA00023027"/>
    </source>
</evidence>
<keyword evidence="13 16" id="KW-0472">Membrane</keyword>
<evidence type="ECO:0000256" key="2">
    <source>
        <dbReference type="ARBA" id="ARBA00005698"/>
    </source>
</evidence>
<evidence type="ECO:0000256" key="5">
    <source>
        <dbReference type="ARBA" id="ARBA00022448"/>
    </source>
</evidence>
<reference evidence="17" key="1">
    <citation type="journal article" date="2014" name="Mitochondrial DNA">
        <title>The complete mitogenome of the dampwood termite Zootermopsis nevadensis (Insecta: Isoptera: Termopsidae).</title>
        <authorList>
            <person name="Qian Z.Q."/>
        </authorList>
    </citation>
    <scope>NUCLEOTIDE SEQUENCE</scope>
</reference>
<dbReference type="AlphaFoldDB" id="A0A0U1WNR9"/>
<evidence type="ECO:0000256" key="12">
    <source>
        <dbReference type="ARBA" id="ARBA00023128"/>
    </source>
</evidence>
<keyword evidence="10 16" id="KW-1133">Transmembrane helix</keyword>
<dbReference type="KEGG" id="zne:20004826"/>
<reference evidence="17" key="2">
    <citation type="submission" date="2014-06" db="EMBL/GenBank/DDBJ databases">
        <authorList>
            <person name="Ju J."/>
            <person name="Zhang J."/>
        </authorList>
    </citation>
    <scope>NUCLEOTIDE SEQUENCE</scope>
</reference>
<proteinExistence type="inferred from homology"/>
<evidence type="ECO:0000256" key="4">
    <source>
        <dbReference type="ARBA" id="ARBA00021095"/>
    </source>
</evidence>
<evidence type="ECO:0000256" key="8">
    <source>
        <dbReference type="ARBA" id="ARBA00022967"/>
    </source>
</evidence>
<feature type="transmembrane region" description="Helical" evidence="16">
    <location>
        <begin position="134"/>
        <end position="152"/>
    </location>
</feature>
<evidence type="ECO:0000256" key="14">
    <source>
        <dbReference type="ARBA" id="ARBA00031019"/>
    </source>
</evidence>
<keyword evidence="8" id="KW-1278">Translocase</keyword>
<comment type="subcellular location">
    <subcellularLocation>
        <location evidence="1">Mitochondrion membrane</location>
        <topology evidence="1">Multi-pass membrane protein</topology>
    </subcellularLocation>
</comment>
<keyword evidence="5" id="KW-0813">Transport</keyword>
<keyword evidence="12 17" id="KW-0496">Mitochondrion</keyword>
<dbReference type="RefSeq" id="YP_009050564.1">
    <property type="nucleotide sequence ID" value="NC_024658.1"/>
</dbReference>
<feature type="transmembrane region" description="Helical" evidence="16">
    <location>
        <begin position="48"/>
        <end position="67"/>
    </location>
</feature>
<dbReference type="OrthoDB" id="6377199at2759"/>
<evidence type="ECO:0000256" key="9">
    <source>
        <dbReference type="ARBA" id="ARBA00022982"/>
    </source>
</evidence>
<comment type="similarity">
    <text evidence="2">Belongs to the complex I subunit 6 family.</text>
</comment>
<feature type="transmembrane region" description="Helical" evidence="16">
    <location>
        <begin position="79"/>
        <end position="99"/>
    </location>
</feature>
<evidence type="ECO:0000256" key="1">
    <source>
        <dbReference type="ARBA" id="ARBA00004225"/>
    </source>
</evidence>
<dbReference type="PANTHER" id="PTHR11435">
    <property type="entry name" value="NADH UBIQUINONE OXIDOREDUCTASE SUBUNIT ND6"/>
    <property type="match status" value="1"/>
</dbReference>
<dbReference type="EMBL" id="KJ958410">
    <property type="protein sequence ID" value="AIG24358.1"/>
    <property type="molecule type" value="Genomic_DNA"/>
</dbReference>
<keyword evidence="7 16" id="KW-0812">Transmembrane</keyword>
<evidence type="ECO:0000256" key="10">
    <source>
        <dbReference type="ARBA" id="ARBA00022989"/>
    </source>
</evidence>
<feature type="transmembrane region" description="Helical" evidence="16">
    <location>
        <begin position="21"/>
        <end position="42"/>
    </location>
</feature>
<dbReference type="InterPro" id="IPR050269">
    <property type="entry name" value="ComplexI_Subunit6"/>
</dbReference>
<accession>A0A0U1WNR9</accession>
<dbReference type="GO" id="GO:0031966">
    <property type="term" value="C:mitochondrial membrane"/>
    <property type="evidence" value="ECO:0007669"/>
    <property type="project" value="UniProtKB-SubCell"/>
</dbReference>
<gene>
    <name evidence="17" type="primary">ND6</name>
</gene>
<name>A0A0U1WNR9_ZOONE</name>
<evidence type="ECO:0000256" key="13">
    <source>
        <dbReference type="ARBA" id="ARBA00023136"/>
    </source>
</evidence>
<evidence type="ECO:0000256" key="16">
    <source>
        <dbReference type="SAM" id="Phobius"/>
    </source>
</evidence>
<evidence type="ECO:0000256" key="15">
    <source>
        <dbReference type="ARBA" id="ARBA00049551"/>
    </source>
</evidence>
<keyword evidence="11" id="KW-0520">NAD</keyword>
<keyword evidence="9" id="KW-0249">Electron transport</keyword>
<evidence type="ECO:0000256" key="7">
    <source>
        <dbReference type="ARBA" id="ARBA00022692"/>
    </source>
</evidence>
<dbReference type="GeneID" id="20004826"/>
<dbReference type="PANTHER" id="PTHR11435:SF1">
    <property type="entry name" value="NADH-UBIQUINONE OXIDOREDUCTASE CHAIN 6"/>
    <property type="match status" value="1"/>
</dbReference>
<organism evidence="17">
    <name type="scientific">Zootermopsis nevadensis</name>
    <name type="common">Dampwood termite</name>
    <dbReference type="NCBI Taxonomy" id="136037"/>
    <lineage>
        <taxon>Eukaryota</taxon>
        <taxon>Metazoa</taxon>
        <taxon>Ecdysozoa</taxon>
        <taxon>Arthropoda</taxon>
        <taxon>Hexapoda</taxon>
        <taxon>Insecta</taxon>
        <taxon>Pterygota</taxon>
        <taxon>Neoptera</taxon>
        <taxon>Polyneoptera</taxon>
        <taxon>Dictyoptera</taxon>
        <taxon>Blattodea</taxon>
        <taxon>Blattoidea</taxon>
        <taxon>Termitoidae</taxon>
        <taxon>Termopsidae</taxon>
        <taxon>Zootermopsis</taxon>
    </lineage>
</organism>
<dbReference type="CTD" id="4541"/>
<keyword evidence="6" id="KW-0679">Respiratory chain</keyword>
<sequence length="162" mass="18525">MMKTMVISSTSMSMMFTQMKHPMAMGMITMMQTILTCTISGMMNQKFWFPYILFLVFLGGMLVLFIYMTSLASNEMMFLSMKLSAATAIMTAMMFMMSMEESYTWTYEHKLSANEKTNLMLEKFYNLPTGSTTLMLALYLLLTLIVVAKITNISEGPLRKSK</sequence>
<evidence type="ECO:0000256" key="3">
    <source>
        <dbReference type="ARBA" id="ARBA00012944"/>
    </source>
</evidence>